<feature type="transmembrane region" description="Helical" evidence="6">
    <location>
        <begin position="120"/>
        <end position="141"/>
    </location>
</feature>
<dbReference type="RefSeq" id="XP_015178145.1">
    <property type="nucleotide sequence ID" value="XM_015322659.1"/>
</dbReference>
<evidence type="ECO:0000256" key="3">
    <source>
        <dbReference type="ARBA" id="ARBA00022692"/>
    </source>
</evidence>
<evidence type="ECO:0000256" key="5">
    <source>
        <dbReference type="ARBA" id="ARBA00023136"/>
    </source>
</evidence>
<reference evidence="8" key="1">
    <citation type="submission" date="2025-08" db="UniProtKB">
        <authorList>
            <consortium name="RefSeq"/>
        </authorList>
    </citation>
    <scope>IDENTIFICATION</scope>
    <source>
        <tissue evidence="8">Whole body</tissue>
    </source>
</reference>
<gene>
    <name evidence="8" type="primary">LOC107067288</name>
</gene>
<keyword evidence="7" id="KW-1185">Reference proteome</keyword>
<comment type="similarity">
    <text evidence="2">Belongs to the TMEM256 family.</text>
</comment>
<comment type="subcellular location">
    <subcellularLocation>
        <location evidence="1">Membrane</location>
        <topology evidence="1">Multi-pass membrane protein</topology>
    </subcellularLocation>
</comment>
<keyword evidence="3 6" id="KW-0812">Transmembrane</keyword>
<proteinExistence type="inferred from homology"/>
<name>A0ABM1ID58_POLDO</name>
<dbReference type="Proteomes" id="UP000694924">
    <property type="component" value="Unplaced"/>
</dbReference>
<dbReference type="GeneID" id="107067288"/>
<evidence type="ECO:0000313" key="7">
    <source>
        <dbReference type="Proteomes" id="UP000694924"/>
    </source>
</evidence>
<keyword evidence="4 6" id="KW-1133">Transmembrane helix</keyword>
<evidence type="ECO:0000256" key="6">
    <source>
        <dbReference type="SAM" id="Phobius"/>
    </source>
</evidence>
<evidence type="ECO:0000313" key="8">
    <source>
        <dbReference type="RefSeq" id="XP_015178145.1"/>
    </source>
</evidence>
<evidence type="ECO:0000256" key="2">
    <source>
        <dbReference type="ARBA" id="ARBA00006208"/>
    </source>
</evidence>
<organism evidence="7 8">
    <name type="scientific">Polistes dominula</name>
    <name type="common">European paper wasp</name>
    <name type="synonym">Vespa dominula</name>
    <dbReference type="NCBI Taxonomy" id="743375"/>
    <lineage>
        <taxon>Eukaryota</taxon>
        <taxon>Metazoa</taxon>
        <taxon>Ecdysozoa</taxon>
        <taxon>Arthropoda</taxon>
        <taxon>Hexapoda</taxon>
        <taxon>Insecta</taxon>
        <taxon>Pterygota</taxon>
        <taxon>Neoptera</taxon>
        <taxon>Endopterygota</taxon>
        <taxon>Hymenoptera</taxon>
        <taxon>Apocrita</taxon>
        <taxon>Aculeata</taxon>
        <taxon>Vespoidea</taxon>
        <taxon>Vespidae</taxon>
        <taxon>Polistinae</taxon>
        <taxon>Polistini</taxon>
        <taxon>Polistes</taxon>
    </lineage>
</organism>
<evidence type="ECO:0000256" key="1">
    <source>
        <dbReference type="ARBA" id="ARBA00004141"/>
    </source>
</evidence>
<keyword evidence="5 6" id="KW-0472">Membrane</keyword>
<evidence type="ECO:0000256" key="4">
    <source>
        <dbReference type="ARBA" id="ARBA00022989"/>
    </source>
</evidence>
<dbReference type="Pfam" id="PF04241">
    <property type="entry name" value="DUF423"/>
    <property type="match status" value="1"/>
</dbReference>
<sequence>MGIADAMNYILFTNPISSGTFLFLRGTARMAGDYMGLEPKQEIKMPQTVQLWKLSSALGPYVKLAGLSGAIAVSLGAYGAHNINAEKFPEQAKIFDTANRYHFFHTLALLGAPLCRRPGLATIFFLSGIIMFSGNCYYIAFTNDKRFSRMAPIGGTCLILGWLSLIL</sequence>
<dbReference type="PANTHER" id="PTHR43461:SF1">
    <property type="entry name" value="TRANSMEMBRANE PROTEIN 256"/>
    <property type="match status" value="1"/>
</dbReference>
<dbReference type="InterPro" id="IPR006696">
    <property type="entry name" value="DUF423"/>
</dbReference>
<protein>
    <submittedName>
        <fullName evidence="8">Transmembrane protein 256-like</fullName>
    </submittedName>
</protein>
<dbReference type="PANTHER" id="PTHR43461">
    <property type="entry name" value="TRANSMEMBRANE PROTEIN 256"/>
    <property type="match status" value="1"/>
</dbReference>
<accession>A0ABM1ID58</accession>